<dbReference type="Proteomes" id="UP000299102">
    <property type="component" value="Unassembled WGS sequence"/>
</dbReference>
<dbReference type="AlphaFoldDB" id="A0A4C2A2H0"/>
<dbReference type="EMBL" id="BGZK01002338">
    <property type="protein sequence ID" value="GBP93107.1"/>
    <property type="molecule type" value="Genomic_DNA"/>
</dbReference>
<name>A0A4C2A2H0_EUMVA</name>
<accession>A0A4C2A2H0</accession>
<keyword evidence="2" id="KW-1185">Reference proteome</keyword>
<comment type="caution">
    <text evidence="1">The sequence shown here is derived from an EMBL/GenBank/DDBJ whole genome shotgun (WGS) entry which is preliminary data.</text>
</comment>
<proteinExistence type="predicted"/>
<gene>
    <name evidence="1" type="ORF">EVAR_68175_1</name>
</gene>
<organism evidence="1 2">
    <name type="scientific">Eumeta variegata</name>
    <name type="common">Bagworm moth</name>
    <name type="synonym">Eumeta japonica</name>
    <dbReference type="NCBI Taxonomy" id="151549"/>
    <lineage>
        <taxon>Eukaryota</taxon>
        <taxon>Metazoa</taxon>
        <taxon>Ecdysozoa</taxon>
        <taxon>Arthropoda</taxon>
        <taxon>Hexapoda</taxon>
        <taxon>Insecta</taxon>
        <taxon>Pterygota</taxon>
        <taxon>Neoptera</taxon>
        <taxon>Endopterygota</taxon>
        <taxon>Lepidoptera</taxon>
        <taxon>Glossata</taxon>
        <taxon>Ditrysia</taxon>
        <taxon>Tineoidea</taxon>
        <taxon>Psychidae</taxon>
        <taxon>Oiketicinae</taxon>
        <taxon>Eumeta</taxon>
    </lineage>
</organism>
<evidence type="ECO:0000313" key="2">
    <source>
        <dbReference type="Proteomes" id="UP000299102"/>
    </source>
</evidence>
<protein>
    <submittedName>
        <fullName evidence="1">Uncharacterized protein</fullName>
    </submittedName>
</protein>
<sequence>MASHDAFIQKFYFERVFRQLADAGAGPTAAGERARSTLKFIEFSCYGAAALAPSLSYRELFMRLLIDDHFPVAFTTIKLMFLLSLPSAPTATTDIEHHNIDREVSRCAAPPAPLAPDAVRDAPPLIVPIMTRAGALVDSH</sequence>
<evidence type="ECO:0000313" key="1">
    <source>
        <dbReference type="EMBL" id="GBP93107.1"/>
    </source>
</evidence>
<reference evidence="1 2" key="1">
    <citation type="journal article" date="2019" name="Commun. Biol.">
        <title>The bagworm genome reveals a unique fibroin gene that provides high tensile strength.</title>
        <authorList>
            <person name="Kono N."/>
            <person name="Nakamura H."/>
            <person name="Ohtoshi R."/>
            <person name="Tomita M."/>
            <person name="Numata K."/>
            <person name="Arakawa K."/>
        </authorList>
    </citation>
    <scope>NUCLEOTIDE SEQUENCE [LARGE SCALE GENOMIC DNA]</scope>
</reference>